<dbReference type="KEGG" id="soe:110788451"/>
<dbReference type="Proteomes" id="UP000813463">
    <property type="component" value="Chromosome 4"/>
</dbReference>
<dbReference type="RefSeq" id="XP_021848788.2">
    <property type="nucleotide sequence ID" value="XM_021993096.2"/>
</dbReference>
<reference evidence="2" key="1">
    <citation type="journal article" date="2021" name="Nat. Commun.">
        <title>Genomic analyses provide insights into spinach domestication and the genetic basis of agronomic traits.</title>
        <authorList>
            <person name="Cai X."/>
            <person name="Sun X."/>
            <person name="Xu C."/>
            <person name="Sun H."/>
            <person name="Wang X."/>
            <person name="Ge C."/>
            <person name="Zhang Z."/>
            <person name="Wang Q."/>
            <person name="Fei Z."/>
            <person name="Jiao C."/>
            <person name="Wang Q."/>
        </authorList>
    </citation>
    <scope>NUCLEOTIDE SEQUENCE [LARGE SCALE GENOMIC DNA]</scope>
    <source>
        <strain evidence="2">cv. Varoflay</strain>
    </source>
</reference>
<keyword evidence="2" id="KW-1185">Reference proteome</keyword>
<dbReference type="GeneID" id="110788451"/>
<gene>
    <name evidence="3" type="primary">LOC110788451</name>
</gene>
<name>A0A9R0IGD0_SPIOL</name>
<sequence>MFKNVAQSKPRLYQGEIDPSVLENWLKEFDKLILAVNCPEDLRVNSVVYYLRGEADLWWKRCENALRATPGFGWELFKVALRNKFYPPYLKKQKAQELIELRMEGMSITEYYSKFIELSRFAHEVLATEELRAQIFESGLTMDLQMMLAGETFTSLNTQYGKAAHLYGLQ</sequence>
<dbReference type="AlphaFoldDB" id="A0A9R0IGD0"/>
<dbReference type="InterPro" id="IPR005162">
    <property type="entry name" value="Retrotrans_gag_dom"/>
</dbReference>
<organism evidence="2 3">
    <name type="scientific">Spinacia oleracea</name>
    <name type="common">Spinach</name>
    <dbReference type="NCBI Taxonomy" id="3562"/>
    <lineage>
        <taxon>Eukaryota</taxon>
        <taxon>Viridiplantae</taxon>
        <taxon>Streptophyta</taxon>
        <taxon>Embryophyta</taxon>
        <taxon>Tracheophyta</taxon>
        <taxon>Spermatophyta</taxon>
        <taxon>Magnoliopsida</taxon>
        <taxon>eudicotyledons</taxon>
        <taxon>Gunneridae</taxon>
        <taxon>Pentapetalae</taxon>
        <taxon>Caryophyllales</taxon>
        <taxon>Chenopodiaceae</taxon>
        <taxon>Chenopodioideae</taxon>
        <taxon>Anserineae</taxon>
        <taxon>Spinacia</taxon>
    </lineage>
</organism>
<evidence type="ECO:0000313" key="3">
    <source>
        <dbReference type="RefSeq" id="XP_021848788.2"/>
    </source>
</evidence>
<reference evidence="3" key="2">
    <citation type="submission" date="2025-08" db="UniProtKB">
        <authorList>
            <consortium name="RefSeq"/>
        </authorList>
    </citation>
    <scope>IDENTIFICATION</scope>
    <source>
        <tissue evidence="3">Leaf</tissue>
    </source>
</reference>
<protein>
    <recommendedName>
        <fullName evidence="1">Retrotransposon gag domain-containing protein</fullName>
    </recommendedName>
</protein>
<evidence type="ECO:0000313" key="2">
    <source>
        <dbReference type="Proteomes" id="UP000813463"/>
    </source>
</evidence>
<feature type="domain" description="Retrotransposon gag" evidence="1">
    <location>
        <begin position="47"/>
        <end position="140"/>
    </location>
</feature>
<dbReference type="Pfam" id="PF03732">
    <property type="entry name" value="Retrotrans_gag"/>
    <property type="match status" value="1"/>
</dbReference>
<proteinExistence type="predicted"/>
<evidence type="ECO:0000259" key="1">
    <source>
        <dbReference type="Pfam" id="PF03732"/>
    </source>
</evidence>
<accession>A0A9R0IGD0</accession>